<feature type="region of interest" description="Disordered" evidence="1">
    <location>
        <begin position="302"/>
        <end position="365"/>
    </location>
</feature>
<proteinExistence type="predicted"/>
<evidence type="ECO:0000313" key="3">
    <source>
        <dbReference type="Proteomes" id="UP001437256"/>
    </source>
</evidence>
<protein>
    <submittedName>
        <fullName evidence="2">Uncharacterized protein</fullName>
    </submittedName>
</protein>
<feature type="region of interest" description="Disordered" evidence="1">
    <location>
        <begin position="1"/>
        <end position="87"/>
    </location>
</feature>
<feature type="region of interest" description="Disordered" evidence="1">
    <location>
        <begin position="132"/>
        <end position="199"/>
    </location>
</feature>
<feature type="compositionally biased region" description="Polar residues" evidence="1">
    <location>
        <begin position="1"/>
        <end position="10"/>
    </location>
</feature>
<keyword evidence="3" id="KW-1185">Reference proteome</keyword>
<dbReference type="Proteomes" id="UP001437256">
    <property type="component" value="Unassembled WGS sequence"/>
</dbReference>
<feature type="compositionally biased region" description="Polar residues" evidence="1">
    <location>
        <begin position="142"/>
        <end position="153"/>
    </location>
</feature>
<accession>A0ABR2ZII2</accession>
<gene>
    <name evidence="2" type="ORF">AAF712_011680</name>
</gene>
<organism evidence="2 3">
    <name type="scientific">Marasmius tenuissimus</name>
    <dbReference type="NCBI Taxonomy" id="585030"/>
    <lineage>
        <taxon>Eukaryota</taxon>
        <taxon>Fungi</taxon>
        <taxon>Dikarya</taxon>
        <taxon>Basidiomycota</taxon>
        <taxon>Agaricomycotina</taxon>
        <taxon>Agaricomycetes</taxon>
        <taxon>Agaricomycetidae</taxon>
        <taxon>Agaricales</taxon>
        <taxon>Marasmiineae</taxon>
        <taxon>Marasmiaceae</taxon>
        <taxon>Marasmius</taxon>
    </lineage>
</organism>
<reference evidence="2 3" key="1">
    <citation type="submission" date="2024-05" db="EMBL/GenBank/DDBJ databases">
        <title>A draft genome resource for the thread blight pathogen Marasmius tenuissimus strain MS-2.</title>
        <authorList>
            <person name="Yulfo-Soto G.E."/>
            <person name="Baruah I.K."/>
            <person name="Amoako-Attah I."/>
            <person name="Bukari Y."/>
            <person name="Meinhardt L.W."/>
            <person name="Bailey B.A."/>
            <person name="Cohen S.P."/>
        </authorList>
    </citation>
    <scope>NUCLEOTIDE SEQUENCE [LARGE SCALE GENOMIC DNA]</scope>
    <source>
        <strain evidence="2 3">MS-2</strain>
    </source>
</reference>
<name>A0ABR2ZII2_9AGAR</name>
<feature type="compositionally biased region" description="Basic and acidic residues" evidence="1">
    <location>
        <begin position="338"/>
        <end position="353"/>
    </location>
</feature>
<feature type="compositionally biased region" description="Basic and acidic residues" evidence="1">
    <location>
        <begin position="70"/>
        <end position="83"/>
    </location>
</feature>
<evidence type="ECO:0000256" key="1">
    <source>
        <dbReference type="SAM" id="MobiDB-lite"/>
    </source>
</evidence>
<evidence type="ECO:0000313" key="2">
    <source>
        <dbReference type="EMBL" id="KAL0061457.1"/>
    </source>
</evidence>
<comment type="caution">
    <text evidence="2">The sequence shown here is derived from an EMBL/GenBank/DDBJ whole genome shotgun (WGS) entry which is preliminary data.</text>
</comment>
<feature type="compositionally biased region" description="Low complexity" evidence="1">
    <location>
        <begin position="307"/>
        <end position="325"/>
    </location>
</feature>
<feature type="compositionally biased region" description="Acidic residues" evidence="1">
    <location>
        <begin position="354"/>
        <end position="365"/>
    </location>
</feature>
<feature type="compositionally biased region" description="Polar residues" evidence="1">
    <location>
        <begin position="175"/>
        <end position="189"/>
    </location>
</feature>
<feature type="compositionally biased region" description="Low complexity" evidence="1">
    <location>
        <begin position="30"/>
        <end position="42"/>
    </location>
</feature>
<dbReference type="EMBL" id="JBBXMP010000134">
    <property type="protein sequence ID" value="KAL0061457.1"/>
    <property type="molecule type" value="Genomic_DNA"/>
</dbReference>
<sequence>MPSSKSTTAGTIRLPPSLSRKNMKGDINMDAAGDAGSAATTDPGKRKGRKRAGGEVPKEQVTIAPKAKKPRQDNGDRATEDSNHNQLLELTNTTLNSDADDVAMVDIDKEIARLLELKNNARQLVAMKNKSLQDTAKKGTSKLANTTTDQNTPVPVLPTPRKTPAPKKSTARVANPTNPATPSRSTAISKQAVPAASSQEIEKIPKPEGVPGLKVENGGFNVQSAAKVDNNKEWNHFINIVHGTAERADIDFDLTFKQQDPEARLRVYRRVAKRLPYFCKERFANYWVTEIILQQYINNRQKHARNPRNQQTNNSNNTATDASGNKADQDASNEGEENQDKGEEDGKADGREDGVDEDEDEESDMDWVCSEVFDVLSRLLTHKMIVGPLLFTDVCLSIEVSKPFSSFILHCANITLSFPYYHSTFALLSLYLRSIITLSSLYYHFIFALLSP</sequence>